<keyword evidence="2" id="KW-0472">Membrane</keyword>
<evidence type="ECO:0000313" key="4">
    <source>
        <dbReference type="Proteomes" id="UP000624244"/>
    </source>
</evidence>
<protein>
    <submittedName>
        <fullName evidence="3">Uncharacterized protein</fullName>
    </submittedName>
</protein>
<gene>
    <name evidence="3" type="ORF">GGP41_000362</name>
</gene>
<feature type="compositionally biased region" description="Basic residues" evidence="1">
    <location>
        <begin position="76"/>
        <end position="88"/>
    </location>
</feature>
<name>A0A8H6DTW0_COCSA</name>
<feature type="region of interest" description="Disordered" evidence="1">
    <location>
        <begin position="63"/>
        <end position="124"/>
    </location>
</feature>
<feature type="compositionally biased region" description="Basic and acidic residues" evidence="1">
    <location>
        <begin position="89"/>
        <end position="106"/>
    </location>
</feature>
<comment type="caution">
    <text evidence="3">The sequence shown here is derived from an EMBL/GenBank/DDBJ whole genome shotgun (WGS) entry which is preliminary data.</text>
</comment>
<sequence>MAPVNAPVPQGPGPFPVQIPVDSNNSLWDRLSNWASENKGVVYTIAGITLVVGAGGVVYYFSNDSKGDSGADTSAAKRKRQRERKRAKERAEKESTPEKGSEKKATVAETTEDQLPDVDENSVAALSDEVRHRISYRGI</sequence>
<keyword evidence="2" id="KW-1133">Transmembrane helix</keyword>
<dbReference type="Proteomes" id="UP000624244">
    <property type="component" value="Unassembled WGS sequence"/>
</dbReference>
<dbReference type="EMBL" id="WNKQ01000013">
    <property type="protein sequence ID" value="KAF5847653.1"/>
    <property type="molecule type" value="Genomic_DNA"/>
</dbReference>
<evidence type="ECO:0000256" key="1">
    <source>
        <dbReference type="SAM" id="MobiDB-lite"/>
    </source>
</evidence>
<keyword evidence="2" id="KW-0812">Transmembrane</keyword>
<dbReference type="AlphaFoldDB" id="A0A8H6DTW0"/>
<proteinExistence type="predicted"/>
<reference evidence="3" key="1">
    <citation type="submission" date="2019-11" db="EMBL/GenBank/DDBJ databases">
        <title>Bipolaris sorokiniana Genome sequencing.</title>
        <authorList>
            <person name="Wang H."/>
        </authorList>
    </citation>
    <scope>NUCLEOTIDE SEQUENCE</scope>
</reference>
<feature type="transmembrane region" description="Helical" evidence="2">
    <location>
        <begin position="40"/>
        <end position="61"/>
    </location>
</feature>
<feature type="compositionally biased region" description="Acidic residues" evidence="1">
    <location>
        <begin position="110"/>
        <end position="120"/>
    </location>
</feature>
<accession>A0A8H6DTW0</accession>
<evidence type="ECO:0000313" key="3">
    <source>
        <dbReference type="EMBL" id="KAF5847653.1"/>
    </source>
</evidence>
<organism evidence="3 4">
    <name type="scientific">Cochliobolus sativus</name>
    <name type="common">Common root rot and spot blotch fungus</name>
    <name type="synonym">Bipolaris sorokiniana</name>
    <dbReference type="NCBI Taxonomy" id="45130"/>
    <lineage>
        <taxon>Eukaryota</taxon>
        <taxon>Fungi</taxon>
        <taxon>Dikarya</taxon>
        <taxon>Ascomycota</taxon>
        <taxon>Pezizomycotina</taxon>
        <taxon>Dothideomycetes</taxon>
        <taxon>Pleosporomycetidae</taxon>
        <taxon>Pleosporales</taxon>
        <taxon>Pleosporineae</taxon>
        <taxon>Pleosporaceae</taxon>
        <taxon>Bipolaris</taxon>
    </lineage>
</organism>
<evidence type="ECO:0000256" key="2">
    <source>
        <dbReference type="SAM" id="Phobius"/>
    </source>
</evidence>